<dbReference type="InterPro" id="IPR023048">
    <property type="entry name" value="NADH:quinone_OxRdtase_FMN_depd"/>
</dbReference>
<organism evidence="8 9">
    <name type="scientific">Verminephrobacter eiseniae (strain EF01-2)</name>
    <dbReference type="NCBI Taxonomy" id="391735"/>
    <lineage>
        <taxon>Bacteria</taxon>
        <taxon>Pseudomonadati</taxon>
        <taxon>Pseudomonadota</taxon>
        <taxon>Betaproteobacteria</taxon>
        <taxon>Burkholderiales</taxon>
        <taxon>Comamonadaceae</taxon>
        <taxon>Verminephrobacter</taxon>
    </lineage>
</organism>
<dbReference type="eggNOG" id="COG1182">
    <property type="taxonomic scope" value="Bacteria"/>
</dbReference>
<comment type="catalytic activity">
    <reaction evidence="5">
        <text>N,N-dimethyl-1,4-phenylenediamine + anthranilate + 2 NAD(+) = 2-(4-dimethylaminophenyl)diazenylbenzoate + 2 NADH + 2 H(+)</text>
        <dbReference type="Rhea" id="RHEA:55872"/>
        <dbReference type="ChEBI" id="CHEBI:15378"/>
        <dbReference type="ChEBI" id="CHEBI:15783"/>
        <dbReference type="ChEBI" id="CHEBI:16567"/>
        <dbReference type="ChEBI" id="CHEBI:57540"/>
        <dbReference type="ChEBI" id="CHEBI:57945"/>
        <dbReference type="ChEBI" id="CHEBI:71579"/>
        <dbReference type="EC" id="1.7.1.17"/>
    </reaction>
    <physiologicalReaction direction="right-to-left" evidence="5">
        <dbReference type="Rhea" id="RHEA:55874"/>
    </physiologicalReaction>
</comment>
<comment type="function">
    <text evidence="6">Also exhibits azoreductase activity. Catalyzes the reductive cleavage of the azo bond in aromatic azo compounds to the corresponding amines.</text>
</comment>
<dbReference type="GO" id="GO:0010181">
    <property type="term" value="F:FMN binding"/>
    <property type="evidence" value="ECO:0007669"/>
    <property type="project" value="UniProtKB-UniRule"/>
</dbReference>
<dbReference type="EC" id="1.7.1.17" evidence="6"/>
<keyword evidence="2 6" id="KW-0288">FMN</keyword>
<dbReference type="GO" id="GO:0009055">
    <property type="term" value="F:electron transfer activity"/>
    <property type="evidence" value="ECO:0007669"/>
    <property type="project" value="UniProtKB-UniRule"/>
</dbReference>
<evidence type="ECO:0000256" key="6">
    <source>
        <dbReference type="HAMAP-Rule" id="MF_01216"/>
    </source>
</evidence>
<evidence type="ECO:0000256" key="4">
    <source>
        <dbReference type="ARBA" id="ARBA00023027"/>
    </source>
</evidence>
<dbReference type="InterPro" id="IPR029039">
    <property type="entry name" value="Flavoprotein-like_sf"/>
</dbReference>
<dbReference type="OrthoDB" id="9787136at2"/>
<dbReference type="Pfam" id="PF02525">
    <property type="entry name" value="Flavodoxin_2"/>
    <property type="match status" value="1"/>
</dbReference>
<protein>
    <recommendedName>
        <fullName evidence="6">FMN dependent NADH:quinone oxidoreductase</fullName>
        <ecNumber evidence="6">1.6.5.-</ecNumber>
    </recommendedName>
    <alternativeName>
        <fullName evidence="6">Azo-dye reductase</fullName>
    </alternativeName>
    <alternativeName>
        <fullName evidence="6">FMN-dependent NADH-azo compound oxidoreductase</fullName>
    </alternativeName>
    <alternativeName>
        <fullName evidence="6">FMN-dependent NADH-azoreductase</fullName>
        <ecNumber evidence="6">1.7.1.17</ecNumber>
    </alternativeName>
</protein>
<dbReference type="PANTHER" id="PTHR43741">
    <property type="entry name" value="FMN-DEPENDENT NADH-AZOREDUCTASE 1"/>
    <property type="match status" value="1"/>
</dbReference>
<comment type="catalytic activity">
    <reaction evidence="6">
        <text>2 a quinone + NADH + H(+) = 2 a 1,4-benzosemiquinone + NAD(+)</text>
        <dbReference type="Rhea" id="RHEA:65952"/>
        <dbReference type="ChEBI" id="CHEBI:15378"/>
        <dbReference type="ChEBI" id="CHEBI:57540"/>
        <dbReference type="ChEBI" id="CHEBI:57945"/>
        <dbReference type="ChEBI" id="CHEBI:132124"/>
        <dbReference type="ChEBI" id="CHEBI:134225"/>
    </reaction>
</comment>
<evidence type="ECO:0000256" key="3">
    <source>
        <dbReference type="ARBA" id="ARBA00023002"/>
    </source>
</evidence>
<feature type="binding site" evidence="6">
    <location>
        <begin position="15"/>
        <end position="17"/>
    </location>
    <ligand>
        <name>FMN</name>
        <dbReference type="ChEBI" id="CHEBI:58210"/>
    </ligand>
</feature>
<sequence>MKLLHINASTRGENSESLKMANTFIAEVRNHTQLELDTFNLFDDKLPEFDGLAVGAKMALFSGSGFSSAQTKVWEEMKQIFDRFARADAYIFNTPLWNNGIPYKLKQFIDVVTQPGWAFGFDVEKGYSGLLHGKKALVIHASGVYHAAIAAGFGSDFSTPYVDDWLKFIGVQSVAHIHVAPTVVNTDFAKTKANAEIDARKVAREWASKA</sequence>
<dbReference type="Gene3D" id="3.40.50.360">
    <property type="match status" value="1"/>
</dbReference>
<comment type="caution">
    <text evidence="6">Lacks conserved residue(s) required for the propagation of feature annotation.</text>
</comment>
<comment type="similarity">
    <text evidence="6">Belongs to the azoreductase type 1 family.</text>
</comment>
<comment type="function">
    <text evidence="6">Quinone reductase that provides resistance to thiol-specific stress caused by electrophilic quinones.</text>
</comment>
<dbReference type="AlphaFoldDB" id="A1WH98"/>
<gene>
    <name evidence="6" type="primary">azoR</name>
    <name evidence="8" type="ordered locus">Veis_1236</name>
</gene>
<keyword evidence="3 6" id="KW-0560">Oxidoreductase</keyword>
<evidence type="ECO:0000313" key="9">
    <source>
        <dbReference type="Proteomes" id="UP000000374"/>
    </source>
</evidence>
<reference evidence="9" key="1">
    <citation type="submission" date="2006-12" db="EMBL/GenBank/DDBJ databases">
        <title>Complete sequence of chromosome 1 of Verminephrobacter eiseniae EF01-2.</title>
        <authorList>
            <person name="Copeland A."/>
            <person name="Lucas S."/>
            <person name="Lapidus A."/>
            <person name="Barry K."/>
            <person name="Detter J.C."/>
            <person name="Glavina del Rio T."/>
            <person name="Dalin E."/>
            <person name="Tice H."/>
            <person name="Pitluck S."/>
            <person name="Chertkov O."/>
            <person name="Brettin T."/>
            <person name="Bruce D."/>
            <person name="Han C."/>
            <person name="Tapia R."/>
            <person name="Gilna P."/>
            <person name="Schmutz J."/>
            <person name="Larimer F."/>
            <person name="Land M."/>
            <person name="Hauser L."/>
            <person name="Kyrpides N."/>
            <person name="Kim E."/>
            <person name="Stahl D."/>
            <person name="Richardson P."/>
        </authorList>
    </citation>
    <scope>NUCLEOTIDE SEQUENCE [LARGE SCALE GENOMIC DNA]</scope>
    <source>
        <strain evidence="9">EF01-2</strain>
    </source>
</reference>
<name>A1WH98_VEREI</name>
<dbReference type="KEGG" id="vei:Veis_1236"/>
<dbReference type="RefSeq" id="WP_011809016.1">
    <property type="nucleotide sequence ID" value="NC_008786.1"/>
</dbReference>
<proteinExistence type="inferred from homology"/>
<dbReference type="GO" id="GO:0016652">
    <property type="term" value="F:oxidoreductase activity, acting on NAD(P)H as acceptor"/>
    <property type="evidence" value="ECO:0007669"/>
    <property type="project" value="UniProtKB-UniRule"/>
</dbReference>
<dbReference type="GO" id="GO:0016655">
    <property type="term" value="F:oxidoreductase activity, acting on NAD(P)H, quinone or similar compound as acceptor"/>
    <property type="evidence" value="ECO:0007669"/>
    <property type="project" value="InterPro"/>
</dbReference>
<dbReference type="Proteomes" id="UP000000374">
    <property type="component" value="Chromosome"/>
</dbReference>
<dbReference type="SUPFAM" id="SSF52218">
    <property type="entry name" value="Flavoproteins"/>
    <property type="match status" value="1"/>
</dbReference>
<comment type="subunit">
    <text evidence="6">Homodimer.</text>
</comment>
<dbReference type="HAMAP" id="MF_01216">
    <property type="entry name" value="Azoreductase_type1"/>
    <property type="match status" value="1"/>
</dbReference>
<evidence type="ECO:0000256" key="1">
    <source>
        <dbReference type="ARBA" id="ARBA00022630"/>
    </source>
</evidence>
<evidence type="ECO:0000313" key="8">
    <source>
        <dbReference type="EMBL" id="ABM57005.1"/>
    </source>
</evidence>
<accession>A1WH98</accession>
<feature type="binding site" evidence="6">
    <location>
        <position position="9"/>
    </location>
    <ligand>
        <name>FMN</name>
        <dbReference type="ChEBI" id="CHEBI:58210"/>
    </ligand>
</feature>
<dbReference type="PANTHER" id="PTHR43741:SF4">
    <property type="entry name" value="FMN-DEPENDENT NADH:QUINONE OXIDOREDUCTASE"/>
    <property type="match status" value="1"/>
</dbReference>
<keyword evidence="9" id="KW-1185">Reference proteome</keyword>
<keyword evidence="1 6" id="KW-0285">Flavoprotein</keyword>
<evidence type="ECO:0000259" key="7">
    <source>
        <dbReference type="Pfam" id="PF02525"/>
    </source>
</evidence>
<dbReference type="STRING" id="391735.Veis_1236"/>
<dbReference type="InterPro" id="IPR050104">
    <property type="entry name" value="FMN-dep_NADH:Q_OxRdtase_AzoR1"/>
</dbReference>
<dbReference type="GeneID" id="76459885"/>
<keyword evidence="4 6" id="KW-0520">NAD</keyword>
<evidence type="ECO:0000256" key="2">
    <source>
        <dbReference type="ARBA" id="ARBA00022643"/>
    </source>
</evidence>
<dbReference type="InterPro" id="IPR003680">
    <property type="entry name" value="Flavodoxin_fold"/>
</dbReference>
<evidence type="ECO:0000256" key="5">
    <source>
        <dbReference type="ARBA" id="ARBA00048542"/>
    </source>
</evidence>
<dbReference type="EC" id="1.6.5.-" evidence="6"/>
<dbReference type="HOGENOM" id="CLU_088964_1_0_4"/>
<feature type="domain" description="Flavodoxin-like fold" evidence="7">
    <location>
        <begin position="1"/>
        <end position="196"/>
    </location>
</feature>
<comment type="cofactor">
    <cofactor evidence="6">
        <name>FMN</name>
        <dbReference type="ChEBI" id="CHEBI:58210"/>
    </cofactor>
    <text evidence="6">Binds 1 FMN per subunit.</text>
</comment>
<dbReference type="EMBL" id="CP000542">
    <property type="protein sequence ID" value="ABM57005.1"/>
    <property type="molecule type" value="Genomic_DNA"/>
</dbReference>